<dbReference type="SUPFAM" id="SSF56672">
    <property type="entry name" value="DNA/RNA polymerases"/>
    <property type="match status" value="1"/>
</dbReference>
<keyword evidence="4" id="KW-0378">Hydrolase</keyword>
<dbReference type="InterPro" id="IPR054722">
    <property type="entry name" value="PolX-like_BBD"/>
</dbReference>
<keyword evidence="5" id="KW-0863">Zinc-finger</keyword>
<dbReference type="PANTHER" id="PTHR42648">
    <property type="entry name" value="TRANSPOSASE, PUTATIVE-RELATED"/>
    <property type="match status" value="1"/>
</dbReference>
<dbReference type="InterPro" id="IPR057670">
    <property type="entry name" value="SH3_retrovirus"/>
</dbReference>
<dbReference type="CDD" id="cd09272">
    <property type="entry name" value="RNase_HI_RT_Ty1"/>
    <property type="match status" value="1"/>
</dbReference>
<dbReference type="InterPro" id="IPR036397">
    <property type="entry name" value="RNaseH_sf"/>
</dbReference>
<evidence type="ECO:0008006" key="10">
    <source>
        <dbReference type="Google" id="ProtNLM"/>
    </source>
</evidence>
<protein>
    <recommendedName>
        <fullName evidence="10">Integrase catalytic domain-containing protein</fullName>
    </recommendedName>
</protein>
<dbReference type="EMBL" id="OIVN01000885">
    <property type="protein sequence ID" value="SPC86895.1"/>
    <property type="molecule type" value="Genomic_DNA"/>
</dbReference>
<keyword evidence="5" id="KW-0862">Zinc</keyword>
<dbReference type="InterPro" id="IPR025724">
    <property type="entry name" value="GAG-pre-integrase_dom"/>
</dbReference>
<dbReference type="Pfam" id="PF07727">
    <property type="entry name" value="RVT_2"/>
    <property type="match status" value="2"/>
</dbReference>
<keyword evidence="2" id="KW-0479">Metal-binding</keyword>
<evidence type="ECO:0000256" key="2">
    <source>
        <dbReference type="ARBA" id="ARBA00022723"/>
    </source>
</evidence>
<evidence type="ECO:0000256" key="4">
    <source>
        <dbReference type="ARBA" id="ARBA00022801"/>
    </source>
</evidence>
<dbReference type="Pfam" id="PF14223">
    <property type="entry name" value="Retrotran_gag_2"/>
    <property type="match status" value="1"/>
</dbReference>
<keyword evidence="1" id="KW-0645">Protease</keyword>
<dbReference type="GO" id="GO:0006508">
    <property type="term" value="P:proteolysis"/>
    <property type="evidence" value="ECO:0007669"/>
    <property type="project" value="UniProtKB-KW"/>
</dbReference>
<dbReference type="GO" id="GO:0008270">
    <property type="term" value="F:zinc ion binding"/>
    <property type="evidence" value="ECO:0007669"/>
    <property type="project" value="UniProtKB-KW"/>
</dbReference>
<dbReference type="InterPro" id="IPR001878">
    <property type="entry name" value="Znf_CCHC"/>
</dbReference>
<dbReference type="InterPro" id="IPR039537">
    <property type="entry name" value="Retrotran_Ty1/copia-like"/>
</dbReference>
<feature type="domain" description="CCHC-type" evidence="7">
    <location>
        <begin position="163"/>
        <end position="177"/>
    </location>
</feature>
<evidence type="ECO:0000259" key="8">
    <source>
        <dbReference type="PROSITE" id="PS50994"/>
    </source>
</evidence>
<sequence length="1307" mass="149336">MTSPKEIWKALETKYRTEKQGTDKFIIQKYFDFKMMDNVSVLDQVHELQILVHKLNDISIKIPELFQVGEIIAKLPPSWNIYRKKLLHMVEELTLEQIGTHLRIEKESRIREGNNYVSKVNEGTVNYVLNGGVGSSKTNKSFRLNKKIVKKTNSNKDKKGRACFHCGKKGHYIRECRFLKNQMKEKELNTSEANVVDEIVAMKIHSEWWYDSGATIHVCNNKMLFKEYVEAGNGLEVLMGNHNTAKVLGTGTVELILSSGKKLKLTNVYHVPDIKKNLVSASLLSKNGVKAVLESDKLILSKFGVFVGKGYSCNGMYKLNLIINKNNVGYAYIVNSSLLWHARLGHLNFKYMKYMSKHGLISYKQDVHDKCEICIESKIRKKPFPSTNRDSQLLELVHFDVCELNGILIRGGKRYFITFIDDFSRYTYVYLMRNKDESFDMFKKYKTEVENQKDKRIKILRSDRGGEYFPQEFTIYCEENGLIHQRSAPYTPQQNGLAERKNRTPVDMLNAMIVSAKLPFNLWGEALLTACHVHNRVLCKKIQSSPYELWNGRKPNLSYLKVWGCVAYFRVPNPKRTKLGPRAIKSVFVGYAVNSKAYRLLDLSSNTIVESRDVEFIENKFINDSQIEPKQTQESDSLVNDSLSGNKRIEPSSPNEQRRSQRVRKEKDFGPDFISYQVNVYLVEGNREKVLSKLPFVGNVEEDPNTYSEAMASRDAAFWREAVNDEMDSILSNNTWVLVDLPPSSNTIGCKWVFRRKYRTDGTIQTFKARLVAKGFRQREGIDYFDTYAPVARITSIRVLFDIALDIGGKTWPWLFKKSKNVFKWSARLSATYANTGLSVGLRPSHVPKSLVWVRVVTLASIYKLVVHQMDVKTAFLNGDLDEEVYMDQPEGFVLPGNEKKVYKLVKSLYGLKQAPKQWHEKFDTVILANGFKHNGADKCVYSKFTGEYGVIVCLYVDDMLIFGTNMLGVCETKKYLASVFKMKDLNEADTILDIKVKRHSEGYALCQNHYIEKVLLKYKHLNVKEVNTPFDSNYKLVENTGRAIAQLEFASAIGSMIYAMHCTRPDIAFAVNRLSRYTSNPKAEHWKAIASVLGYLKKTKDLGLYYSGYPAVLEGYSDANWVTSVGDNKSTSGWIFTLGGGAISWASKKQSCISHSTMESEFIALASAGKEAEWLRNMLYDIELWPQPMSAISIYCDSQATMSKAYSKIYNGKSRHISLRHEDIKKELHLCEHRSGAASKQELSLEFLPNPVYWTTNPVDWMTCIWLIQSPGLVVQSTGCRAWEFLPDSVAWTTNSGDWITAVRGS</sequence>
<evidence type="ECO:0000256" key="1">
    <source>
        <dbReference type="ARBA" id="ARBA00022670"/>
    </source>
</evidence>
<dbReference type="InterPro" id="IPR012337">
    <property type="entry name" value="RNaseH-like_sf"/>
</dbReference>
<proteinExistence type="predicted"/>
<evidence type="ECO:0000256" key="3">
    <source>
        <dbReference type="ARBA" id="ARBA00022750"/>
    </source>
</evidence>
<dbReference type="PROSITE" id="PS50158">
    <property type="entry name" value="ZF_CCHC"/>
    <property type="match status" value="1"/>
</dbReference>
<dbReference type="Pfam" id="PF00665">
    <property type="entry name" value="rve"/>
    <property type="match status" value="1"/>
</dbReference>
<dbReference type="InterPro" id="IPR036875">
    <property type="entry name" value="Znf_CCHC_sf"/>
</dbReference>
<accession>A0A2N9FIG8</accession>
<dbReference type="InterPro" id="IPR013103">
    <property type="entry name" value="RVT_2"/>
</dbReference>
<gene>
    <name evidence="9" type="ORF">FSB_LOCUS14777</name>
</gene>
<dbReference type="SUPFAM" id="SSF57756">
    <property type="entry name" value="Retrovirus zinc finger-like domains"/>
    <property type="match status" value="1"/>
</dbReference>
<dbReference type="Pfam" id="PF22936">
    <property type="entry name" value="Pol_BBD"/>
    <property type="match status" value="1"/>
</dbReference>
<keyword evidence="3" id="KW-0064">Aspartyl protease</keyword>
<dbReference type="GO" id="GO:0015074">
    <property type="term" value="P:DNA integration"/>
    <property type="evidence" value="ECO:0007669"/>
    <property type="project" value="InterPro"/>
</dbReference>
<dbReference type="PANTHER" id="PTHR42648:SF20">
    <property type="entry name" value="RNA-DIRECTED DNA POLYMERASE"/>
    <property type="match status" value="1"/>
</dbReference>
<dbReference type="GO" id="GO:0003676">
    <property type="term" value="F:nucleic acid binding"/>
    <property type="evidence" value="ECO:0007669"/>
    <property type="project" value="InterPro"/>
</dbReference>
<dbReference type="InterPro" id="IPR043502">
    <property type="entry name" value="DNA/RNA_pol_sf"/>
</dbReference>
<dbReference type="Gene3D" id="3.30.420.10">
    <property type="entry name" value="Ribonuclease H-like superfamily/Ribonuclease H"/>
    <property type="match status" value="1"/>
</dbReference>
<dbReference type="Pfam" id="PF13976">
    <property type="entry name" value="gag_pre-integrs"/>
    <property type="match status" value="1"/>
</dbReference>
<evidence type="ECO:0000313" key="9">
    <source>
        <dbReference type="EMBL" id="SPC86895.1"/>
    </source>
</evidence>
<reference evidence="9" key="1">
    <citation type="submission" date="2018-02" db="EMBL/GenBank/DDBJ databases">
        <authorList>
            <person name="Cohen D.B."/>
            <person name="Kent A.D."/>
        </authorList>
    </citation>
    <scope>NUCLEOTIDE SEQUENCE</scope>
</reference>
<dbReference type="GO" id="GO:0004190">
    <property type="term" value="F:aspartic-type endopeptidase activity"/>
    <property type="evidence" value="ECO:0007669"/>
    <property type="project" value="UniProtKB-KW"/>
</dbReference>
<feature type="domain" description="Integrase catalytic" evidence="8">
    <location>
        <begin position="381"/>
        <end position="554"/>
    </location>
</feature>
<evidence type="ECO:0000256" key="6">
    <source>
        <dbReference type="SAM" id="MobiDB-lite"/>
    </source>
</evidence>
<feature type="compositionally biased region" description="Polar residues" evidence="6">
    <location>
        <begin position="628"/>
        <end position="645"/>
    </location>
</feature>
<evidence type="ECO:0000259" key="7">
    <source>
        <dbReference type="PROSITE" id="PS50158"/>
    </source>
</evidence>
<organism evidence="9">
    <name type="scientific">Fagus sylvatica</name>
    <name type="common">Beechnut</name>
    <dbReference type="NCBI Taxonomy" id="28930"/>
    <lineage>
        <taxon>Eukaryota</taxon>
        <taxon>Viridiplantae</taxon>
        <taxon>Streptophyta</taxon>
        <taxon>Embryophyta</taxon>
        <taxon>Tracheophyta</taxon>
        <taxon>Spermatophyta</taxon>
        <taxon>Magnoliopsida</taxon>
        <taxon>eudicotyledons</taxon>
        <taxon>Gunneridae</taxon>
        <taxon>Pentapetalae</taxon>
        <taxon>rosids</taxon>
        <taxon>fabids</taxon>
        <taxon>Fagales</taxon>
        <taxon>Fagaceae</taxon>
        <taxon>Fagus</taxon>
    </lineage>
</organism>
<evidence type="ECO:0000256" key="5">
    <source>
        <dbReference type="PROSITE-ProRule" id="PRU00047"/>
    </source>
</evidence>
<dbReference type="InterPro" id="IPR001584">
    <property type="entry name" value="Integrase_cat-core"/>
</dbReference>
<dbReference type="PROSITE" id="PS50994">
    <property type="entry name" value="INTEGRASE"/>
    <property type="match status" value="1"/>
</dbReference>
<dbReference type="Gene3D" id="4.10.60.10">
    <property type="entry name" value="Zinc finger, CCHC-type"/>
    <property type="match status" value="1"/>
</dbReference>
<dbReference type="Pfam" id="PF25597">
    <property type="entry name" value="SH3_retrovirus"/>
    <property type="match status" value="1"/>
</dbReference>
<dbReference type="SUPFAM" id="SSF53098">
    <property type="entry name" value="Ribonuclease H-like"/>
    <property type="match status" value="1"/>
</dbReference>
<name>A0A2N9FIG8_FAGSY</name>
<feature type="region of interest" description="Disordered" evidence="6">
    <location>
        <begin position="628"/>
        <end position="664"/>
    </location>
</feature>